<dbReference type="OrthoDB" id="9797653at2"/>
<dbReference type="AlphaFoldDB" id="A0A259TW36"/>
<reference evidence="3 4" key="1">
    <citation type="submission" date="2016-11" db="EMBL/GenBank/DDBJ databases">
        <title>Study of marine rhodopsin-containing bacteria.</title>
        <authorList>
            <person name="Yoshizawa S."/>
            <person name="Kumagai Y."/>
            <person name="Kogure K."/>
        </authorList>
    </citation>
    <scope>NUCLEOTIDE SEQUENCE [LARGE SCALE GENOMIC DNA]</scope>
    <source>
        <strain evidence="3 4">SG-29</strain>
    </source>
</reference>
<proteinExistence type="predicted"/>
<feature type="region of interest" description="Disordered" evidence="2">
    <location>
        <begin position="46"/>
        <end position="70"/>
    </location>
</feature>
<dbReference type="InterPro" id="IPR050483">
    <property type="entry name" value="CoA-transferase_III_domain"/>
</dbReference>
<evidence type="ECO:0008006" key="5">
    <source>
        <dbReference type="Google" id="ProtNLM"/>
    </source>
</evidence>
<dbReference type="RefSeq" id="WP_094545457.1">
    <property type="nucleotide sequence ID" value="NZ_MQWB01000001.1"/>
</dbReference>
<dbReference type="PANTHER" id="PTHR48207">
    <property type="entry name" value="SUCCINATE--HYDROXYMETHYLGLUTARATE COA-TRANSFERASE"/>
    <property type="match status" value="1"/>
</dbReference>
<dbReference type="Gene3D" id="3.30.1540.10">
    <property type="entry name" value="formyl-coa transferase, domain 3"/>
    <property type="match status" value="1"/>
</dbReference>
<dbReference type="FunCoup" id="A0A259TW36">
    <property type="interactions" value="345"/>
</dbReference>
<evidence type="ECO:0000313" key="3">
    <source>
        <dbReference type="EMBL" id="OZC01837.1"/>
    </source>
</evidence>
<evidence type="ECO:0000256" key="1">
    <source>
        <dbReference type="ARBA" id="ARBA00022679"/>
    </source>
</evidence>
<dbReference type="PANTHER" id="PTHR48207:SF3">
    <property type="entry name" value="SUCCINATE--HYDROXYMETHYLGLUTARATE COA-TRANSFERASE"/>
    <property type="match status" value="1"/>
</dbReference>
<dbReference type="Pfam" id="PF02515">
    <property type="entry name" value="CoA_transf_3"/>
    <property type="match status" value="1"/>
</dbReference>
<dbReference type="InParanoid" id="A0A259TW36"/>
<dbReference type="GO" id="GO:0008410">
    <property type="term" value="F:CoA-transferase activity"/>
    <property type="evidence" value="ECO:0007669"/>
    <property type="project" value="TreeGrafter"/>
</dbReference>
<dbReference type="EMBL" id="MQWB01000001">
    <property type="protein sequence ID" value="OZC01837.1"/>
    <property type="molecule type" value="Genomic_DNA"/>
</dbReference>
<accession>A0A259TW36</accession>
<dbReference type="SUPFAM" id="SSF89796">
    <property type="entry name" value="CoA-transferase family III (CaiB/BaiF)"/>
    <property type="match status" value="1"/>
</dbReference>
<organism evidence="3 4">
    <name type="scientific">Rubricoccus marinus</name>
    <dbReference type="NCBI Taxonomy" id="716817"/>
    <lineage>
        <taxon>Bacteria</taxon>
        <taxon>Pseudomonadati</taxon>
        <taxon>Rhodothermota</taxon>
        <taxon>Rhodothermia</taxon>
        <taxon>Rhodothermales</taxon>
        <taxon>Rubricoccaceae</taxon>
        <taxon>Rubricoccus</taxon>
    </lineage>
</organism>
<dbReference type="InterPro" id="IPR023606">
    <property type="entry name" value="CoA-Trfase_III_dom_1_sf"/>
</dbReference>
<dbReference type="Proteomes" id="UP000216446">
    <property type="component" value="Unassembled WGS sequence"/>
</dbReference>
<dbReference type="InterPro" id="IPR044855">
    <property type="entry name" value="CoA-Trfase_III_dom3_sf"/>
</dbReference>
<keyword evidence="4" id="KW-1185">Reference proteome</keyword>
<evidence type="ECO:0000313" key="4">
    <source>
        <dbReference type="Proteomes" id="UP000216446"/>
    </source>
</evidence>
<gene>
    <name evidence="3" type="ORF">BSZ36_01830</name>
</gene>
<comment type="caution">
    <text evidence="3">The sequence shown here is derived from an EMBL/GenBank/DDBJ whole genome shotgun (WGS) entry which is preliminary data.</text>
</comment>
<protein>
    <recommendedName>
        <fullName evidence="5">Carnitine dehydratase</fullName>
    </recommendedName>
</protein>
<sequence length="409" mass="43080">MMDVLKGIRVVELAGVLAGPSAGQLFAELGAEVIKVENARTAGDVTRTWRLPGEAPESGTAPEASGESTADDRTAYFSAANWGKRSVALDLTQRGGREALALLLDAADVVLTAYKPGDAERLGIAGLWRQRPDLIVAELTGYGPDDLRAGYDAVVQAESGFMYLNGPPEAEPTKLPVALMDVLAAHQIKEGVLAALFRRERTGTGARIQVSLLGAALGALANQGTAWLQAGHEPRRMGSAHPQIAPYGTLYPTLTGPVVLAVGTDRQFAALCEVLDLPLARDPRFATNPARVQHRDALEKALVAATSTREREALLAALHARSVPAGAVRRVSDAFQAPEAERVVLREGPLAGLRQAAFRLDGMASGEGLAPPPMYADGTLAVLSEHGASPEALARWIASGAVVDRSEFE</sequence>
<dbReference type="Gene3D" id="3.40.50.10540">
    <property type="entry name" value="Crotonobetainyl-coa:carnitine coa-transferase, domain 1"/>
    <property type="match status" value="1"/>
</dbReference>
<evidence type="ECO:0000256" key="2">
    <source>
        <dbReference type="SAM" id="MobiDB-lite"/>
    </source>
</evidence>
<name>A0A259TW36_9BACT</name>
<keyword evidence="1" id="KW-0808">Transferase</keyword>
<dbReference type="InterPro" id="IPR003673">
    <property type="entry name" value="CoA-Trfase_fam_III"/>
</dbReference>